<name>K5VJZ3_PHACS</name>
<dbReference type="RefSeq" id="XP_007399495.1">
    <property type="nucleotide sequence ID" value="XM_007399433.1"/>
</dbReference>
<keyword evidence="6 10" id="KW-1133">Transmembrane helix</keyword>
<dbReference type="Pfam" id="PF04506">
    <property type="entry name" value="Rft-1"/>
    <property type="match status" value="1"/>
</dbReference>
<feature type="transmembrane region" description="Helical" evidence="10">
    <location>
        <begin position="96"/>
        <end position="122"/>
    </location>
</feature>
<dbReference type="HOGENOM" id="CLU_023360_1_0_1"/>
<dbReference type="GO" id="GO:0006488">
    <property type="term" value="P:dolichol-linked oligosaccharide biosynthetic process"/>
    <property type="evidence" value="ECO:0007669"/>
    <property type="project" value="InterPro"/>
</dbReference>
<evidence type="ECO:0000256" key="7">
    <source>
        <dbReference type="ARBA" id="ARBA00023136"/>
    </source>
</evidence>
<comment type="pathway">
    <text evidence="2">Protein modification; protein glycosylation.</text>
</comment>
<organism evidence="11 12">
    <name type="scientific">Phanerochaete carnosa (strain HHB-10118-sp)</name>
    <name type="common">White-rot fungus</name>
    <name type="synonym">Peniophora carnosa</name>
    <dbReference type="NCBI Taxonomy" id="650164"/>
    <lineage>
        <taxon>Eukaryota</taxon>
        <taxon>Fungi</taxon>
        <taxon>Dikarya</taxon>
        <taxon>Basidiomycota</taxon>
        <taxon>Agaricomycotina</taxon>
        <taxon>Agaricomycetes</taxon>
        <taxon>Polyporales</taxon>
        <taxon>Phanerochaetaceae</taxon>
        <taxon>Phanerochaete</taxon>
    </lineage>
</organism>
<feature type="transmembrane region" description="Helical" evidence="10">
    <location>
        <begin position="195"/>
        <end position="217"/>
    </location>
</feature>
<feature type="transmembrane region" description="Helical" evidence="10">
    <location>
        <begin position="172"/>
        <end position="189"/>
    </location>
</feature>
<accession>K5VJZ3</accession>
<evidence type="ECO:0000256" key="9">
    <source>
        <dbReference type="ARBA" id="ARBA00045912"/>
    </source>
</evidence>
<evidence type="ECO:0000256" key="6">
    <source>
        <dbReference type="ARBA" id="ARBA00022989"/>
    </source>
</evidence>
<evidence type="ECO:0000256" key="1">
    <source>
        <dbReference type="ARBA" id="ARBA00004477"/>
    </source>
</evidence>
<dbReference type="PANTHER" id="PTHR13117:SF5">
    <property type="entry name" value="PROTEIN RFT1 HOMOLOG"/>
    <property type="match status" value="1"/>
</dbReference>
<dbReference type="KEGG" id="pco:PHACADRAFT_261981"/>
<comment type="function">
    <text evidence="9 10">Intramembrane glycolipid transporter that operates in the biosynthetic pathway of dolichol-linked oligosaccharides, the glycan precursors employed in protein asparagine (N)-glycosylation. The sequential addition of sugars to dolichol pyrophosphate produces dolichol-linked oligosaccharides containing fourteen sugars, including two GlcNAcs, nine mannoses and three glucoses. Once assembled, the oligosaccharide is transferred from the lipid to nascent proteins by oligosaccharyltransferases. The assembly of dolichol-linked oligosaccharides begins on the cytosolic side of the endoplasmic reticulum membrane and finishes in its lumen. RFT1 could mediate the translocation of the cytosolically oriented intermediate DolPP-GlcNAc2Man5, produced by ALG11, into the ER lumen where dolichol-linked oligosaccharides assembly continues. However, the intramembrane lipid transporter activity could not be confirmed in vitro.</text>
</comment>
<comment type="similarity">
    <text evidence="3 10">Belongs to the RFT1 family.</text>
</comment>
<evidence type="ECO:0000256" key="8">
    <source>
        <dbReference type="ARBA" id="ARBA00044793"/>
    </source>
</evidence>
<gene>
    <name evidence="11" type="ORF">PHACADRAFT_261981</name>
</gene>
<keyword evidence="12" id="KW-1185">Reference proteome</keyword>
<dbReference type="EMBL" id="JH930476">
    <property type="protein sequence ID" value="EKM51688.1"/>
    <property type="molecule type" value="Genomic_DNA"/>
</dbReference>
<dbReference type="PANTHER" id="PTHR13117">
    <property type="entry name" value="ENDOPLASMIC RETICULUM MULTISPAN TRANSMEMBRANE PROTEIN-RELATED"/>
    <property type="match status" value="1"/>
</dbReference>
<proteinExistence type="inferred from homology"/>
<comment type="caution">
    <text evidence="10">Lacks conserved residue(s) required for the propagation of feature annotation.</text>
</comment>
<evidence type="ECO:0000256" key="3">
    <source>
        <dbReference type="ARBA" id="ARBA00010288"/>
    </source>
</evidence>
<keyword evidence="10" id="KW-0813">Transport</keyword>
<keyword evidence="7 10" id="KW-0472">Membrane</keyword>
<dbReference type="AlphaFoldDB" id="K5VJZ3"/>
<keyword evidence="4 10" id="KW-0812">Transmembrane</keyword>
<keyword evidence="5 10" id="KW-0256">Endoplasmic reticulum</keyword>
<comment type="subcellular location">
    <subcellularLocation>
        <location evidence="1 10">Endoplasmic reticulum membrane</location>
        <topology evidence="1 10">Multi-pass membrane protein</topology>
    </subcellularLocation>
</comment>
<evidence type="ECO:0000256" key="4">
    <source>
        <dbReference type="ARBA" id="ARBA00022692"/>
    </source>
</evidence>
<dbReference type="GO" id="GO:0005789">
    <property type="term" value="C:endoplasmic reticulum membrane"/>
    <property type="evidence" value="ECO:0007669"/>
    <property type="project" value="UniProtKB-SubCell"/>
</dbReference>
<dbReference type="Proteomes" id="UP000008370">
    <property type="component" value="Unassembled WGS sequence"/>
</dbReference>
<dbReference type="GeneID" id="18918147"/>
<reference evidence="11 12" key="1">
    <citation type="journal article" date="2012" name="BMC Genomics">
        <title>Comparative genomics of the white-rot fungi, Phanerochaete carnosa and P. chrysosporium, to elucidate the genetic basis of the distinct wood types they colonize.</title>
        <authorList>
            <person name="Suzuki H."/>
            <person name="MacDonald J."/>
            <person name="Syed K."/>
            <person name="Salamov A."/>
            <person name="Hori C."/>
            <person name="Aerts A."/>
            <person name="Henrissat B."/>
            <person name="Wiebenga A."/>
            <person name="vanKuyk P.A."/>
            <person name="Barry K."/>
            <person name="Lindquist E."/>
            <person name="LaButti K."/>
            <person name="Lapidus A."/>
            <person name="Lucas S."/>
            <person name="Coutinho P."/>
            <person name="Gong Y."/>
            <person name="Samejima M."/>
            <person name="Mahadevan R."/>
            <person name="Abou-Zaid M."/>
            <person name="de Vries R.P."/>
            <person name="Igarashi K."/>
            <person name="Yadav J.S."/>
            <person name="Grigoriev I.V."/>
            <person name="Master E.R."/>
        </authorList>
    </citation>
    <scope>NUCLEOTIDE SEQUENCE [LARGE SCALE GENOMIC DNA]</scope>
    <source>
        <strain evidence="11 12">HHB-10118-sp</strain>
    </source>
</reference>
<dbReference type="InterPro" id="IPR007594">
    <property type="entry name" value="RFT1"/>
</dbReference>
<evidence type="ECO:0000256" key="5">
    <source>
        <dbReference type="ARBA" id="ARBA00022824"/>
    </source>
</evidence>
<dbReference type="OrthoDB" id="9979195at2759"/>
<protein>
    <recommendedName>
        <fullName evidence="8 10">Man(5)GlcNAc(2)-PP-dolichol translocation protein RFT1</fullName>
    </recommendedName>
</protein>
<evidence type="ECO:0000313" key="12">
    <source>
        <dbReference type="Proteomes" id="UP000008370"/>
    </source>
</evidence>
<dbReference type="InParanoid" id="K5VJZ3"/>
<evidence type="ECO:0000256" key="2">
    <source>
        <dbReference type="ARBA" id="ARBA00004922"/>
    </source>
</evidence>
<dbReference type="GO" id="GO:0034203">
    <property type="term" value="P:glycolipid translocation"/>
    <property type="evidence" value="ECO:0007669"/>
    <property type="project" value="TreeGrafter"/>
</dbReference>
<evidence type="ECO:0000256" key="10">
    <source>
        <dbReference type="RuleBase" id="RU365067"/>
    </source>
</evidence>
<sequence>MPDKPSNDVSPSQPPSNLVSTSLASASSLVLLQLLSRVFTFVLNQALVRLVTPQVFGTASIQFELLLSTILFLSREGVRNALLRSTANKAQPRQSALTYNISLLPVLLGIPVAVTTVCIYLFSSSSTTSSQPRFHLSAIIYALAAFFELLSEPLYIRAQNELRFDVRVRTEGSAVLMKTVVTFLTLVALSPEWALAAFAAGQAAYGLTMLVGFFRAYEFKARYWPEKVVTEVHGK</sequence>
<evidence type="ECO:0000313" key="11">
    <source>
        <dbReference type="EMBL" id="EKM51688.1"/>
    </source>
</evidence>
<feature type="transmembrane region" description="Helical" evidence="10">
    <location>
        <begin position="134"/>
        <end position="151"/>
    </location>
</feature>
<dbReference type="STRING" id="650164.K5VJZ3"/>